<name>A0AAE1GMT9_PETCI</name>
<dbReference type="EMBL" id="JAWQEG010000093">
    <property type="protein sequence ID" value="KAK3894731.1"/>
    <property type="molecule type" value="Genomic_DNA"/>
</dbReference>
<protein>
    <submittedName>
        <fullName evidence="2">Uncharacterized protein</fullName>
    </submittedName>
</protein>
<sequence length="95" mass="11585">MVEKKPDVKNNKSKECNNQDKGKKSDDRLWLIRVMEEARKVEEELRAWKTLELRIREWKRSHRPTKLKRKYCRNGKLYCLTRLYVDAYFALVKPS</sequence>
<dbReference type="AlphaFoldDB" id="A0AAE1GMT9"/>
<gene>
    <name evidence="2" type="ORF">Pcinc_001519</name>
</gene>
<dbReference type="Proteomes" id="UP001286313">
    <property type="component" value="Unassembled WGS sequence"/>
</dbReference>
<evidence type="ECO:0000256" key="1">
    <source>
        <dbReference type="SAM" id="MobiDB-lite"/>
    </source>
</evidence>
<evidence type="ECO:0000313" key="2">
    <source>
        <dbReference type="EMBL" id="KAK3894731.1"/>
    </source>
</evidence>
<evidence type="ECO:0000313" key="3">
    <source>
        <dbReference type="Proteomes" id="UP001286313"/>
    </source>
</evidence>
<comment type="caution">
    <text evidence="2">The sequence shown here is derived from an EMBL/GenBank/DDBJ whole genome shotgun (WGS) entry which is preliminary data.</text>
</comment>
<feature type="region of interest" description="Disordered" evidence="1">
    <location>
        <begin position="1"/>
        <end position="25"/>
    </location>
</feature>
<organism evidence="2 3">
    <name type="scientific">Petrolisthes cinctipes</name>
    <name type="common">Flat porcelain crab</name>
    <dbReference type="NCBI Taxonomy" id="88211"/>
    <lineage>
        <taxon>Eukaryota</taxon>
        <taxon>Metazoa</taxon>
        <taxon>Ecdysozoa</taxon>
        <taxon>Arthropoda</taxon>
        <taxon>Crustacea</taxon>
        <taxon>Multicrustacea</taxon>
        <taxon>Malacostraca</taxon>
        <taxon>Eumalacostraca</taxon>
        <taxon>Eucarida</taxon>
        <taxon>Decapoda</taxon>
        <taxon>Pleocyemata</taxon>
        <taxon>Anomura</taxon>
        <taxon>Galatheoidea</taxon>
        <taxon>Porcellanidae</taxon>
        <taxon>Petrolisthes</taxon>
    </lineage>
</organism>
<accession>A0AAE1GMT9</accession>
<proteinExistence type="predicted"/>
<keyword evidence="3" id="KW-1185">Reference proteome</keyword>
<reference evidence="2" key="1">
    <citation type="submission" date="2023-10" db="EMBL/GenBank/DDBJ databases">
        <title>Genome assemblies of two species of porcelain crab, Petrolisthes cinctipes and Petrolisthes manimaculis (Anomura: Porcellanidae).</title>
        <authorList>
            <person name="Angst P."/>
        </authorList>
    </citation>
    <scope>NUCLEOTIDE SEQUENCE</scope>
    <source>
        <strain evidence="2">PB745_01</strain>
        <tissue evidence="2">Gill</tissue>
    </source>
</reference>